<dbReference type="InterPro" id="IPR000415">
    <property type="entry name" value="Nitroreductase-like"/>
</dbReference>
<organism evidence="1 2">
    <name type="scientific">Spirilliplanes yamanashiensis</name>
    <dbReference type="NCBI Taxonomy" id="42233"/>
    <lineage>
        <taxon>Bacteria</taxon>
        <taxon>Bacillati</taxon>
        <taxon>Actinomycetota</taxon>
        <taxon>Actinomycetes</taxon>
        <taxon>Micromonosporales</taxon>
        <taxon>Micromonosporaceae</taxon>
        <taxon>Spirilliplanes</taxon>
    </lineage>
</organism>
<dbReference type="NCBIfam" id="NF047509">
    <property type="entry name" value="Rv3131_FMN_oxido"/>
    <property type="match status" value="1"/>
</dbReference>
<sequence>MTTRTGATAAALARAAALAGYAPSLHNTQPWRWTVLADRMELHAVRERQLPASDPDGRLLLVSCGTALHHARTALTATGWECTVQRLPRPRQPDLLAVLTPTAHHPPGAAAGRLVRDMETRRTDRRPVSDSPPPAAALTALAAAAGTHGVAFGLLTQEQVYDLAAAASRAADIERADPAVQDEIAYWTGRQDDLGVAERSLTGAQPETTVPVRDFGRPGTLPSGPGHDRAARYAVLSVEEDEPEAWLRAGEALSAVWLTATRHGVSVLPLSAVVEVPVTRAALRRSTGDRGWPVMVLRIGVPDAGAGAPAAPRLSAAQIVDVDEVRHLLDRD</sequence>
<proteinExistence type="predicted"/>
<reference evidence="1" key="1">
    <citation type="submission" date="2021-01" db="EMBL/GenBank/DDBJ databases">
        <title>Whole genome shotgun sequence of Spirilliplanes yamanashiensis NBRC 15828.</title>
        <authorList>
            <person name="Komaki H."/>
            <person name="Tamura T."/>
        </authorList>
    </citation>
    <scope>NUCLEOTIDE SEQUENCE</scope>
    <source>
        <strain evidence="1">NBRC 15828</strain>
    </source>
</reference>
<dbReference type="SUPFAM" id="SSF55469">
    <property type="entry name" value="FMN-dependent nitroreductase-like"/>
    <property type="match status" value="1"/>
</dbReference>
<evidence type="ECO:0000313" key="2">
    <source>
        <dbReference type="Proteomes" id="UP000652013"/>
    </source>
</evidence>
<protein>
    <submittedName>
        <fullName evidence="1">NAD(P)H nitroreductase</fullName>
    </submittedName>
</protein>
<dbReference type="InterPro" id="IPR050627">
    <property type="entry name" value="Nitroreductase/BluB"/>
</dbReference>
<dbReference type="AlphaFoldDB" id="A0A8J3YF37"/>
<accession>A0A8J3YF37</accession>
<name>A0A8J3YF37_9ACTN</name>
<gene>
    <name evidence="1" type="ORF">Sya03_61260</name>
</gene>
<dbReference type="PANTHER" id="PTHR23026">
    <property type="entry name" value="NADPH NITROREDUCTASE"/>
    <property type="match status" value="1"/>
</dbReference>
<evidence type="ECO:0000313" key="1">
    <source>
        <dbReference type="EMBL" id="GIJ06774.1"/>
    </source>
</evidence>
<dbReference type="PANTHER" id="PTHR23026:SF123">
    <property type="entry name" value="NAD(P)H NITROREDUCTASE RV3131-RELATED"/>
    <property type="match status" value="1"/>
</dbReference>
<dbReference type="RefSeq" id="WP_239107976.1">
    <property type="nucleotide sequence ID" value="NZ_BAAAGJ010000007.1"/>
</dbReference>
<dbReference type="GO" id="GO:0016491">
    <property type="term" value="F:oxidoreductase activity"/>
    <property type="evidence" value="ECO:0007669"/>
    <property type="project" value="InterPro"/>
</dbReference>
<keyword evidence="2" id="KW-1185">Reference proteome</keyword>
<comment type="caution">
    <text evidence="1">The sequence shown here is derived from an EMBL/GenBank/DDBJ whole genome shotgun (WGS) entry which is preliminary data.</text>
</comment>
<dbReference type="Gene3D" id="3.40.109.10">
    <property type="entry name" value="NADH Oxidase"/>
    <property type="match status" value="1"/>
</dbReference>
<dbReference type="EMBL" id="BOOY01000048">
    <property type="protein sequence ID" value="GIJ06774.1"/>
    <property type="molecule type" value="Genomic_DNA"/>
</dbReference>
<dbReference type="Proteomes" id="UP000652013">
    <property type="component" value="Unassembled WGS sequence"/>
</dbReference>